<accession>A0A385PXR1</accession>
<evidence type="ECO:0000313" key="2">
    <source>
        <dbReference type="Proteomes" id="UP000265562"/>
    </source>
</evidence>
<evidence type="ECO:0000313" key="1">
    <source>
        <dbReference type="EMBL" id="AYA98762.1"/>
    </source>
</evidence>
<keyword evidence="2" id="KW-1185">Reference proteome</keyword>
<proteinExistence type="predicted"/>
<dbReference type="RefSeq" id="WP_111523934.1">
    <property type="nucleotide sequence ID" value="NZ_CP032364.1"/>
</dbReference>
<name>A0A385PXR1_9FIRM</name>
<dbReference type="OrthoDB" id="357461at2"/>
<organism evidence="1 2">
    <name type="scientific">Lachnoanaerobaculum umeaense</name>
    <dbReference type="NCBI Taxonomy" id="617123"/>
    <lineage>
        <taxon>Bacteria</taxon>
        <taxon>Bacillati</taxon>
        <taxon>Bacillota</taxon>
        <taxon>Clostridia</taxon>
        <taxon>Lachnospirales</taxon>
        <taxon>Lachnospiraceae</taxon>
        <taxon>Lachnoanaerobaculum</taxon>
    </lineage>
</organism>
<dbReference type="Proteomes" id="UP000265562">
    <property type="component" value="Chromosome"/>
</dbReference>
<reference evidence="1 2" key="1">
    <citation type="submission" date="2018-09" db="EMBL/GenBank/DDBJ databases">
        <title>Genome sequencing of Lachnoanaerobaculum umeaense DSM 23576.</title>
        <authorList>
            <person name="Kook J.-K."/>
            <person name="Park S.-N."/>
            <person name="Lim Y.K."/>
        </authorList>
    </citation>
    <scope>NUCLEOTIDE SEQUENCE [LARGE SCALE GENOMIC DNA]</scope>
    <source>
        <strain evidence="2">DSM 23576 \ CCUG 58757</strain>
    </source>
</reference>
<sequence length="334" mass="38963">MKIKLEKLSEWHIDGITLSEVSYKFAPIYAKNHFARAKDEFVTYCIDSENNSGVLWLRNNEYKFMPINTENRRSNKLLLNTDDGIILISENRAWKMDADDELFTPINIEKPCIAENITEISTLGENNNHPVICRVSVDMMAANSFTFFEYNKYENTIKFEDILQPVFTTEKTMKRFFTSLSGADGLYYKMDFKYNYPQIGSMMIKDDAIYVFLEADIVNPAGLSTFKYYWYVEINKDGVYKKKIWGAEKLEKLSGKHGVRGKFSADKKYLILSPIFKTDEWKGKQKLLRLSDLELLDITMPRGYSKFRVMDIFDEHAFISDEIDKIILCKMTEG</sequence>
<gene>
    <name evidence="1" type="ORF">D4A81_01750</name>
</gene>
<dbReference type="KEGG" id="lua:D4A81_01750"/>
<dbReference type="AlphaFoldDB" id="A0A385PXR1"/>
<protein>
    <submittedName>
        <fullName evidence="1">Uncharacterized protein</fullName>
    </submittedName>
</protein>
<dbReference type="EMBL" id="CP032364">
    <property type="protein sequence ID" value="AYA98762.1"/>
    <property type="molecule type" value="Genomic_DNA"/>
</dbReference>